<dbReference type="STRING" id="1123404.SAMN02745784_01503"/>
<keyword evidence="3" id="KW-0479">Metal-binding</keyword>
<dbReference type="GO" id="GO:0046872">
    <property type="term" value="F:metal ion binding"/>
    <property type="evidence" value="ECO:0007669"/>
    <property type="project" value="UniProtKB-KW"/>
</dbReference>
<dbReference type="PANTHER" id="PTHR16222">
    <property type="entry name" value="ADP-RIBOSYLGLYCOHYDROLASE"/>
    <property type="match status" value="1"/>
</dbReference>
<comment type="similarity">
    <text evidence="1">Belongs to the ADP-ribosylglycohydrolase family.</text>
</comment>
<evidence type="ECO:0000256" key="1">
    <source>
        <dbReference type="ARBA" id="ARBA00010702"/>
    </source>
</evidence>
<proteinExistence type="inferred from homology"/>
<dbReference type="InterPro" id="IPR036705">
    <property type="entry name" value="Ribosyl_crysJ1_sf"/>
</dbReference>
<dbReference type="InterPro" id="IPR005502">
    <property type="entry name" value="Ribosyl_crysJ1"/>
</dbReference>
<organism evidence="4 5">
    <name type="scientific">Tissierella praeacuta DSM 18095</name>
    <dbReference type="NCBI Taxonomy" id="1123404"/>
    <lineage>
        <taxon>Bacteria</taxon>
        <taxon>Bacillati</taxon>
        <taxon>Bacillota</taxon>
        <taxon>Tissierellia</taxon>
        <taxon>Tissierellales</taxon>
        <taxon>Tissierellaceae</taxon>
        <taxon>Tissierella</taxon>
    </lineage>
</organism>
<dbReference type="SUPFAM" id="SSF101478">
    <property type="entry name" value="ADP-ribosylglycohydrolase"/>
    <property type="match status" value="1"/>
</dbReference>
<keyword evidence="2 4" id="KW-0378">Hydrolase</keyword>
<gene>
    <name evidence="4" type="ORF">SAMN02745784_01503</name>
</gene>
<dbReference type="GeneID" id="90993768"/>
<feature type="binding site" evidence="3">
    <location>
        <position position="60"/>
    </location>
    <ligand>
        <name>Mg(2+)</name>
        <dbReference type="ChEBI" id="CHEBI:18420"/>
        <label>1</label>
    </ligand>
</feature>
<evidence type="ECO:0000256" key="2">
    <source>
        <dbReference type="ARBA" id="ARBA00022801"/>
    </source>
</evidence>
<dbReference type="AlphaFoldDB" id="A0A1M4VKF2"/>
<comment type="cofactor">
    <cofactor evidence="3">
        <name>Mg(2+)</name>
        <dbReference type="ChEBI" id="CHEBI:18420"/>
    </cofactor>
    <text evidence="3">Binds 2 magnesium ions per subunit.</text>
</comment>
<dbReference type="Pfam" id="PF03747">
    <property type="entry name" value="ADP_ribosyl_GH"/>
    <property type="match status" value="1"/>
</dbReference>
<dbReference type="GO" id="GO:0016787">
    <property type="term" value="F:hydrolase activity"/>
    <property type="evidence" value="ECO:0007669"/>
    <property type="project" value="UniProtKB-KW"/>
</dbReference>
<evidence type="ECO:0000313" key="4">
    <source>
        <dbReference type="EMBL" id="SHE69479.1"/>
    </source>
</evidence>
<reference evidence="5" key="1">
    <citation type="submission" date="2016-11" db="EMBL/GenBank/DDBJ databases">
        <authorList>
            <person name="Varghese N."/>
            <person name="Submissions S."/>
        </authorList>
    </citation>
    <scope>NUCLEOTIDE SEQUENCE [LARGE SCALE GENOMIC DNA]</scope>
    <source>
        <strain evidence="5">DSM 18095</strain>
    </source>
</reference>
<keyword evidence="3" id="KW-0460">Magnesium</keyword>
<dbReference type="InterPro" id="IPR050792">
    <property type="entry name" value="ADP-ribosylglycohydrolase"/>
</dbReference>
<feature type="binding site" evidence="3">
    <location>
        <position position="59"/>
    </location>
    <ligand>
        <name>Mg(2+)</name>
        <dbReference type="ChEBI" id="CHEBI:18420"/>
        <label>1</label>
    </ligand>
</feature>
<protein>
    <submittedName>
        <fullName evidence="4">ADP-ribosylglycohydrolase</fullName>
    </submittedName>
</protein>
<evidence type="ECO:0000256" key="3">
    <source>
        <dbReference type="PIRSR" id="PIRSR605502-1"/>
    </source>
</evidence>
<dbReference type="RefSeq" id="WP_072974935.1">
    <property type="nucleotide sequence ID" value="NZ_FQTY01000005.1"/>
</dbReference>
<dbReference type="Gene3D" id="1.10.4080.10">
    <property type="entry name" value="ADP-ribosylation/Crystallin J1"/>
    <property type="match status" value="1"/>
</dbReference>
<sequence length="347" mass="37455">MYKKILGILLGAAVGDAMGSATELRSIRQIQETFNGKVTDFRTPPNDTIAKGRKAGMVTDAFSIPYILIQYKLRTNVSFSTEMAQEALMEWASNEEWFENFAGMTTRKVINRLKEDSSKVSDWAYAGHLGNKLFKGHYYALSSNGAATKAFPMGLFNPGDLDKAIDDTIAVTMSSHDDKYSISGACAVAAAVSKAMEEEVNVYDIVQAGLYGAKIGEERGAKIGLHYPGPSVQKRMDMAVNIAVKEGNTDIIMKKLADIIGSGPAISETVPSAFGLFIANNGNTMESIFGGVNIGDETSAIASISGALGGAYNGVDSITEGYQEVIEEKNRMNLSDISEKIYRRICK</sequence>
<keyword evidence="5" id="KW-1185">Reference proteome</keyword>
<dbReference type="Proteomes" id="UP000184114">
    <property type="component" value="Unassembled WGS sequence"/>
</dbReference>
<dbReference type="EMBL" id="FQTY01000005">
    <property type="protein sequence ID" value="SHE69479.1"/>
    <property type="molecule type" value="Genomic_DNA"/>
</dbReference>
<evidence type="ECO:0000313" key="5">
    <source>
        <dbReference type="Proteomes" id="UP000184114"/>
    </source>
</evidence>
<name>A0A1M4VKF2_9FIRM</name>
<dbReference type="PANTHER" id="PTHR16222:SF24">
    <property type="entry name" value="ADP-RIBOSYLHYDROLASE ARH3"/>
    <property type="match status" value="1"/>
</dbReference>
<accession>A0A1M4VKF2</accession>